<dbReference type="PROSITE" id="PS51545">
    <property type="entry name" value="PIK_HELICAL"/>
    <property type="match status" value="1"/>
</dbReference>
<dbReference type="EC" id="2.7.1.67" evidence="3"/>
<evidence type="ECO:0000256" key="4">
    <source>
        <dbReference type="ARBA" id="ARBA00022679"/>
    </source>
</evidence>
<dbReference type="GO" id="GO:0005886">
    <property type="term" value="C:plasma membrane"/>
    <property type="evidence" value="ECO:0007669"/>
    <property type="project" value="TreeGrafter"/>
</dbReference>
<dbReference type="InterPro" id="IPR011009">
    <property type="entry name" value="Kinase-like_dom_sf"/>
</dbReference>
<evidence type="ECO:0000259" key="8">
    <source>
        <dbReference type="PROSITE" id="PS50290"/>
    </source>
</evidence>
<dbReference type="InterPro" id="IPR001263">
    <property type="entry name" value="PI3K_accessory_dom"/>
</dbReference>
<evidence type="ECO:0000259" key="9">
    <source>
        <dbReference type="PROSITE" id="PS51545"/>
    </source>
</evidence>
<dbReference type="SUPFAM" id="SSF56112">
    <property type="entry name" value="Protein kinase-like (PK-like)"/>
    <property type="match status" value="1"/>
</dbReference>
<dbReference type="InterPro" id="IPR015433">
    <property type="entry name" value="PI3/4_kinase"/>
</dbReference>
<dbReference type="Gene3D" id="1.25.40.70">
    <property type="entry name" value="Phosphatidylinositol 3-kinase, accessory domain (PIK)"/>
    <property type="match status" value="1"/>
</dbReference>
<evidence type="ECO:0000256" key="2">
    <source>
        <dbReference type="ARBA" id="ARBA00006209"/>
    </source>
</evidence>
<feature type="domain" description="PIK helical" evidence="9">
    <location>
        <begin position="1482"/>
        <end position="1655"/>
    </location>
</feature>
<reference evidence="10" key="1">
    <citation type="submission" date="2018-02" db="EMBL/GenBank/DDBJ databases">
        <authorList>
            <person name="Cohen D.B."/>
            <person name="Kent A.D."/>
        </authorList>
    </citation>
    <scope>NUCLEOTIDE SEQUENCE</scope>
</reference>
<dbReference type="Pfam" id="PF00613">
    <property type="entry name" value="PI3Ka"/>
    <property type="match status" value="1"/>
</dbReference>
<dbReference type="InterPro" id="IPR026960">
    <property type="entry name" value="RVT-Znf"/>
</dbReference>
<comment type="subcellular location">
    <subcellularLocation>
        <location evidence="1">Membrane</location>
        <topology evidence="1">Peripheral membrane protein</topology>
        <orientation evidence="1">Cytoplasmic side</orientation>
    </subcellularLocation>
</comment>
<dbReference type="PROSITE" id="PS50290">
    <property type="entry name" value="PI3_4_KINASE_3"/>
    <property type="match status" value="1"/>
</dbReference>
<dbReference type="SMART" id="SM00146">
    <property type="entry name" value="PI3Kc"/>
    <property type="match status" value="1"/>
</dbReference>
<dbReference type="FunFam" id="3.30.1010.10:FF:000012">
    <property type="entry name" value="Phosphatidylinositol 4-kinase alpha 1"/>
    <property type="match status" value="1"/>
</dbReference>
<dbReference type="PROSITE" id="PS00915">
    <property type="entry name" value="PI3_4_KINASE_1"/>
    <property type="match status" value="1"/>
</dbReference>
<gene>
    <name evidence="10" type="ORF">FSB_LOCUS52439</name>
</gene>
<dbReference type="InterPro" id="IPR000403">
    <property type="entry name" value="PI3/4_kinase_cat_dom"/>
</dbReference>
<dbReference type="InterPro" id="IPR042236">
    <property type="entry name" value="PI3K_accessory_sf"/>
</dbReference>
<dbReference type="InterPro" id="IPR016024">
    <property type="entry name" value="ARM-type_fold"/>
</dbReference>
<organism evidence="10">
    <name type="scientific">Fagus sylvatica</name>
    <name type="common">Beechnut</name>
    <dbReference type="NCBI Taxonomy" id="28930"/>
    <lineage>
        <taxon>Eukaryota</taxon>
        <taxon>Viridiplantae</taxon>
        <taxon>Streptophyta</taxon>
        <taxon>Embryophyta</taxon>
        <taxon>Tracheophyta</taxon>
        <taxon>Spermatophyta</taxon>
        <taxon>Magnoliopsida</taxon>
        <taxon>eudicotyledons</taxon>
        <taxon>Gunneridae</taxon>
        <taxon>Pentapetalae</taxon>
        <taxon>rosids</taxon>
        <taxon>fabids</taxon>
        <taxon>Fagales</taxon>
        <taxon>Fagaceae</taxon>
        <taxon>Fagus</taxon>
    </lineage>
</organism>
<proteinExistence type="inferred from homology"/>
<keyword evidence="5" id="KW-0418">Kinase</keyword>
<feature type="compositionally biased region" description="Polar residues" evidence="7">
    <location>
        <begin position="187"/>
        <end position="216"/>
    </location>
</feature>
<evidence type="ECO:0000256" key="3">
    <source>
        <dbReference type="ARBA" id="ARBA00012169"/>
    </source>
</evidence>
<dbReference type="Pfam" id="PF00454">
    <property type="entry name" value="PI3_PI4_kinase"/>
    <property type="match status" value="2"/>
</dbReference>
<dbReference type="CDD" id="cd05167">
    <property type="entry name" value="PI4Kc_III_alpha"/>
    <property type="match status" value="1"/>
</dbReference>
<dbReference type="FunFam" id="1.10.1070.11:FF:000012">
    <property type="entry name" value="Phosphatidylinositol 4-kinase alpha 1"/>
    <property type="match status" value="1"/>
</dbReference>
<evidence type="ECO:0000256" key="7">
    <source>
        <dbReference type="SAM" id="MobiDB-lite"/>
    </source>
</evidence>
<dbReference type="GO" id="GO:0004430">
    <property type="term" value="F:1-phosphatidylinositol 4-kinase activity"/>
    <property type="evidence" value="ECO:0007669"/>
    <property type="project" value="UniProtKB-EC"/>
</dbReference>
<accession>A0A2N9IFG3</accession>
<dbReference type="SMART" id="SM00145">
    <property type="entry name" value="PI3Ka"/>
    <property type="match status" value="1"/>
</dbReference>
<evidence type="ECO:0000256" key="5">
    <source>
        <dbReference type="ARBA" id="ARBA00022777"/>
    </source>
</evidence>
<evidence type="ECO:0000256" key="6">
    <source>
        <dbReference type="ARBA" id="ARBA00023136"/>
    </source>
</evidence>
<feature type="compositionally biased region" description="Low complexity" evidence="7">
    <location>
        <begin position="238"/>
        <end position="247"/>
    </location>
</feature>
<dbReference type="Gene3D" id="1.10.1070.11">
    <property type="entry name" value="Phosphatidylinositol 3-/4-kinase, catalytic domain"/>
    <property type="match status" value="1"/>
</dbReference>
<evidence type="ECO:0000313" key="10">
    <source>
        <dbReference type="EMBL" id="SPD24557.1"/>
    </source>
</evidence>
<dbReference type="GO" id="GO:0005737">
    <property type="term" value="C:cytoplasm"/>
    <property type="evidence" value="ECO:0007669"/>
    <property type="project" value="TreeGrafter"/>
</dbReference>
<keyword evidence="4" id="KW-0808">Transferase</keyword>
<feature type="region of interest" description="Disordered" evidence="7">
    <location>
        <begin position="186"/>
        <end position="247"/>
    </location>
</feature>
<dbReference type="SUPFAM" id="SSF48371">
    <property type="entry name" value="ARM repeat"/>
    <property type="match status" value="2"/>
</dbReference>
<dbReference type="EMBL" id="OIVN01005935">
    <property type="protein sequence ID" value="SPD24557.1"/>
    <property type="molecule type" value="Genomic_DNA"/>
</dbReference>
<dbReference type="Pfam" id="PF13966">
    <property type="entry name" value="zf-RVT"/>
    <property type="match status" value="1"/>
</dbReference>
<evidence type="ECO:0000256" key="1">
    <source>
        <dbReference type="ARBA" id="ARBA00004287"/>
    </source>
</evidence>
<sequence length="2261" mass="249650">MEAILELCDLVAQNPTQFADKLSWICNGCPQPDSLLSGSTRISRSQLNAVLAVARFLSKCSASPDPRPKLVVIGFIRAVPSSFSQSFWPQSFSTDSIGSFFADFLRYVSKAAELSSDFASEISEFAGDVVLSAIGENSAISRVFLTALSQNFLPISPSDADRLVMCLVDQLAIPFLAPSTPRDQALALNSETSSAQSSPLSVNHHYQQNENASPGNEASHASGGGGGSTSSSRVGDEVTSVTSSSKGSVVMNGGSSILWKNGVDQLGVNLGFNDGGGGGAMFRQQAASFEEESVESLEKQEIAFKLIAHILDKVHVDSNLLEQVRLIAKKQLQSLSVFLKIRKREWNEQGVVLKARINTKLAVYEAASKLQIKSIAVLDSDAKSTKRLVHEAVALLIDAAEACLLSVWRKLRVCEELLSSLLAGVAQVAVARGGQPLRVLLIRLKPIALVVLRISLADTWGSSQGAMFESVTKTSCQIIESCWTKERAPVDTYIMGLATSIRERNDYEEQGDKEKQAVPVVQLNVIRLLADLNVAVKKSEVVDMILPLFIESLEEGDASTPSILRLQLLDAVSRIASLGFEKSYRETVVLLTRSYLGKLSSIGSAESRTVAPEATTERVETLPAGFLLIASGLTSPKLRSDYRHRLLSLCSDVGLAAESKSGRSGADFLGPLLPAVAEICSDFDPTVDVEPSLLKLFRNLWFYVALFGLAPPIQKIQLPTKSVSSTLNSVGSMGAIALQAVGGPYMWNTQWSSAVQRIAQGTPPLVVSSVKWLEDELELNALHNPDSRRGSGNEKAAVTQRTALSTALGGRVDVAAMSTISGVKATYLLAVAFLEIIRFSSNGGILNGGTIVTASRSAFSCVFEYLKTPNLLPAVFQCLTAIVHRAFETAVSWLEDRISDTGDEAEARDSTLFAHTSFLIKSMSRREEHIRDIAVNLLTQLRDRFPQSPSAVVNDPAWMVAVRSLYQRVVREWIIKSLSYAPCTSQGLLQEKLCKANTWQRAQHTTDVVSLLSEIRIGMGKNDCWTGIQTANIPAVMAAAAAASGANLKLTEALNLEVLSTGIVSATVKCNHAGEIVGMRRLYNSIGGFQSGASTGFGLGVGLQRLISGAFPQQSQAEDDLFNGMLLTKFVRLLQQFVNIAEKGGELDKSQFRETCSQATALLLSNLGSDSKSNVEGFSQLLRLLCWCPAYICTPDAMETGVFIWTWLVSAAPQLGSLVLAELVDAWLWTIDTKRGLFASEPRCSGPSAKLRPHLAPGEPEMQPEYDPVEQIMAHRLWLGFFIDRFEVIRQNSVEQLLLLGRMLQGTTKLPWNFSCHPAATGTFFTVMLFGLKFCSCQSQGNLQNFKTGLQLLEDRIYRASLGWFAYEPEWYDMNNVNFTQSEAQSVSVFVHYLSNERVDPLSSDSKARGGRENGSLLVDVNDQHHPVWGQMDNYAVGREKRKQLLLMLCQHEAERLEVWAQPLNSKESTSSRPKISSEKWIEYARTAFSVDPRITFSLASRFPSNTYLKAEITLLVQSHILDIRCIPEALPYFVTPKAVDENSALLQQLPHWAACSITQALEFLTPAYKGHPRVMAYVLRVLESYPPERVTFFMPQLVQALRYDEEKLVEGYLLRAAQRSDIFAHILIWHLQHLWLGVLTKFRGTSCGEEWEMRGSSIWLSGVRYGNEEDAFWRLLICSKYGNSHGGWITREVSGPHGVSLWKTIRKEWGNFVKYVNFEVGDGTKIKFWLDIWCGSCSLKEGYPDLFRIARDKEALVVDHMCFQNGVVSAKGQGEDRLCWQGSASGAFQVKAYYKALLPTVGHVMPWKSIWKTRAPPRVAFFVWAAALGRILTIDNLRKRHVIVIDWCYMCKGCGESIAHLLLHCLAAREICSFIFSMFNILWVMPSGGETVVPESGKDAVSGKSFQNSSFQALLPMVKERIIDGFTPKALDLFQREFDFFDKVTSISGVLFPLAKEERRAGIRRELEKIELDGEDLYLPTATNKLVKGIRVDSGIPLQSAAKVPIMITFNVVDRNGDHNDIKPQACIFKVGDDCRQDVLALQVIALLRDIFEAVGLNLYLFPYGVLPTGPERGIIEVVPNTRSRSQMGETTDGAFSAGYAVASLLLQPKDRHNGNLLFDNVGRLVHIDFGFILETSPGGNMRFESAHFKLSHEMTQLLDPSGIMKSETWNLFVSLCVKGYLAARRYMDGIINTVLLMLDSGLPCFSRGDPIGNLRKRFHPEMSEREAANFMIRVCTDAYNKWTTAGYDLIQYLQQGIEK</sequence>
<protein>
    <recommendedName>
        <fullName evidence="3">1-phosphatidylinositol 4-kinase</fullName>
        <ecNumber evidence="3">2.7.1.67</ecNumber>
    </recommendedName>
</protein>
<dbReference type="GO" id="GO:0046854">
    <property type="term" value="P:phosphatidylinositol phosphate biosynthetic process"/>
    <property type="evidence" value="ECO:0007669"/>
    <property type="project" value="InterPro"/>
</dbReference>
<dbReference type="Gene3D" id="3.30.1010.10">
    <property type="entry name" value="Phosphatidylinositol 3-kinase Catalytic Subunit, Chain A, domain 4"/>
    <property type="match status" value="1"/>
</dbReference>
<dbReference type="InterPro" id="IPR036940">
    <property type="entry name" value="PI3/4_kinase_cat_sf"/>
</dbReference>
<keyword evidence="6" id="KW-0472">Membrane</keyword>
<dbReference type="Pfam" id="PF19274">
    <property type="entry name" value="PI4K_N"/>
    <property type="match status" value="1"/>
</dbReference>
<dbReference type="PANTHER" id="PTHR10048:SF15">
    <property type="entry name" value="PHOSPHATIDYLINOSITOL 4-KINASE ALPHA"/>
    <property type="match status" value="1"/>
</dbReference>
<dbReference type="GO" id="GO:0048015">
    <property type="term" value="P:phosphatidylinositol-mediated signaling"/>
    <property type="evidence" value="ECO:0007669"/>
    <property type="project" value="TreeGrafter"/>
</dbReference>
<feature type="domain" description="PI3K/PI4K catalytic" evidence="8">
    <location>
        <begin position="1993"/>
        <end position="2245"/>
    </location>
</feature>
<name>A0A2N9IFG3_FAGSY</name>
<comment type="similarity">
    <text evidence="2">Belongs to the PI3/PI4-kinase family. Type III PI4K subfamily.</text>
</comment>
<dbReference type="InterPro" id="IPR045495">
    <property type="entry name" value="PI4K_N"/>
</dbReference>
<dbReference type="InterPro" id="IPR018936">
    <property type="entry name" value="PI3/4_kinase_CS"/>
</dbReference>
<dbReference type="PANTHER" id="PTHR10048">
    <property type="entry name" value="PHOSPHATIDYLINOSITOL KINASE"/>
    <property type="match status" value="1"/>
</dbReference>